<proteinExistence type="predicted"/>
<comment type="caution">
    <text evidence="1">The sequence shown here is derived from an EMBL/GenBank/DDBJ whole genome shotgun (WGS) entry which is preliminary data.</text>
</comment>
<keyword evidence="2" id="KW-1185">Reference proteome</keyword>
<dbReference type="AlphaFoldDB" id="A0A3N0BYC0"/>
<sequence length="72" mass="7974">MQINSKLNNHANLKSFPLLCLILILISSCKKEIIQEYKVAVPKLTGLKDWFNNKPGTNLNSGEGIYGKGPCN</sequence>
<evidence type="ECO:0000313" key="1">
    <source>
        <dbReference type="EMBL" id="RNL54723.1"/>
    </source>
</evidence>
<dbReference type="EMBL" id="RBEE01000010">
    <property type="protein sequence ID" value="RNL54723.1"/>
    <property type="molecule type" value="Genomic_DNA"/>
</dbReference>
<gene>
    <name evidence="1" type="ORF">D7004_06235</name>
</gene>
<evidence type="ECO:0000313" key="2">
    <source>
        <dbReference type="Proteomes" id="UP000274046"/>
    </source>
</evidence>
<name>A0A3N0BYC0_9SPHI</name>
<evidence type="ECO:0008006" key="3">
    <source>
        <dbReference type="Google" id="ProtNLM"/>
    </source>
</evidence>
<protein>
    <recommendedName>
        <fullName evidence="3">Lipoprotein</fullName>
    </recommendedName>
</protein>
<accession>A0A3N0BYC0</accession>
<dbReference type="PROSITE" id="PS51257">
    <property type="entry name" value="PROKAR_LIPOPROTEIN"/>
    <property type="match status" value="1"/>
</dbReference>
<dbReference type="RefSeq" id="WP_123205014.1">
    <property type="nucleotide sequence ID" value="NZ_RBEE01000010.1"/>
</dbReference>
<organism evidence="1 2">
    <name type="scientific">Pedobacter jejuensis</name>
    <dbReference type="NCBI Taxonomy" id="1268550"/>
    <lineage>
        <taxon>Bacteria</taxon>
        <taxon>Pseudomonadati</taxon>
        <taxon>Bacteroidota</taxon>
        <taxon>Sphingobacteriia</taxon>
        <taxon>Sphingobacteriales</taxon>
        <taxon>Sphingobacteriaceae</taxon>
        <taxon>Pedobacter</taxon>
    </lineage>
</organism>
<dbReference type="Proteomes" id="UP000274046">
    <property type="component" value="Unassembled WGS sequence"/>
</dbReference>
<reference evidence="1 2" key="1">
    <citation type="submission" date="2018-10" db="EMBL/GenBank/DDBJ databases">
        <title>Genome sequencing of Pedobacter jejuensis TNB23.</title>
        <authorList>
            <person name="Cho Y.-J."/>
            <person name="Cho A."/>
            <person name="Kim O.-S."/>
        </authorList>
    </citation>
    <scope>NUCLEOTIDE SEQUENCE [LARGE SCALE GENOMIC DNA]</scope>
    <source>
        <strain evidence="1 2">TNB23</strain>
    </source>
</reference>